<evidence type="ECO:0000259" key="1">
    <source>
        <dbReference type="PROSITE" id="PS50943"/>
    </source>
</evidence>
<accession>A0A413FAM2</accession>
<dbReference type="SUPFAM" id="SSF47413">
    <property type="entry name" value="lambda repressor-like DNA-binding domains"/>
    <property type="match status" value="1"/>
</dbReference>
<evidence type="ECO:0000313" key="3">
    <source>
        <dbReference type="Proteomes" id="UP000283880"/>
    </source>
</evidence>
<dbReference type="GO" id="GO:0003677">
    <property type="term" value="F:DNA binding"/>
    <property type="evidence" value="ECO:0007669"/>
    <property type="project" value="InterPro"/>
</dbReference>
<sequence length="84" mass="9264">MIEDTSIKNDGSIQIGSNIKKLREAKGIKSGDLVRQVHLKGANITAFSLSKIEANTQHIKASQLKAIKESLNCSYEELFTSDEE</sequence>
<dbReference type="InterPro" id="IPR010982">
    <property type="entry name" value="Lambda_DNA-bd_dom_sf"/>
</dbReference>
<dbReference type="Pfam" id="PF13443">
    <property type="entry name" value="HTH_26"/>
    <property type="match status" value="1"/>
</dbReference>
<gene>
    <name evidence="2" type="ORF">DWV29_21135</name>
</gene>
<dbReference type="PROSITE" id="PS50943">
    <property type="entry name" value="HTH_CROC1"/>
    <property type="match status" value="1"/>
</dbReference>
<feature type="domain" description="HTH cro/C1-type" evidence="1">
    <location>
        <begin position="19"/>
        <end position="78"/>
    </location>
</feature>
<dbReference type="OrthoDB" id="2056412at2"/>
<name>A0A413FAM2_9FIRM</name>
<dbReference type="InterPro" id="IPR001387">
    <property type="entry name" value="Cro/C1-type_HTH"/>
</dbReference>
<reference evidence="2 3" key="1">
    <citation type="submission" date="2018-08" db="EMBL/GenBank/DDBJ databases">
        <title>A genome reference for cultivated species of the human gut microbiota.</title>
        <authorList>
            <person name="Zou Y."/>
            <person name="Xue W."/>
            <person name="Luo G."/>
        </authorList>
    </citation>
    <scope>NUCLEOTIDE SEQUENCE [LARGE SCALE GENOMIC DNA]</scope>
    <source>
        <strain evidence="2 3">AF04-15</strain>
    </source>
</reference>
<dbReference type="AlphaFoldDB" id="A0A413FAM2"/>
<comment type="caution">
    <text evidence="2">The sequence shown here is derived from an EMBL/GenBank/DDBJ whole genome shotgun (WGS) entry which is preliminary data.</text>
</comment>
<dbReference type="EMBL" id="QSBM01000018">
    <property type="protein sequence ID" value="RGX25776.1"/>
    <property type="molecule type" value="Genomic_DNA"/>
</dbReference>
<dbReference type="Gene3D" id="1.10.260.40">
    <property type="entry name" value="lambda repressor-like DNA-binding domains"/>
    <property type="match status" value="1"/>
</dbReference>
<dbReference type="RefSeq" id="WP_117777925.1">
    <property type="nucleotide sequence ID" value="NZ_QSBM01000018.1"/>
</dbReference>
<evidence type="ECO:0000313" key="2">
    <source>
        <dbReference type="EMBL" id="RGX25776.1"/>
    </source>
</evidence>
<organism evidence="2 3">
    <name type="scientific">Enterocloster asparagiformis</name>
    <dbReference type="NCBI Taxonomy" id="333367"/>
    <lineage>
        <taxon>Bacteria</taxon>
        <taxon>Bacillati</taxon>
        <taxon>Bacillota</taxon>
        <taxon>Clostridia</taxon>
        <taxon>Lachnospirales</taxon>
        <taxon>Lachnospiraceae</taxon>
        <taxon>Enterocloster</taxon>
    </lineage>
</organism>
<proteinExistence type="predicted"/>
<protein>
    <submittedName>
        <fullName evidence="2">XRE family transcriptional regulator</fullName>
    </submittedName>
</protein>
<dbReference type="Proteomes" id="UP000283880">
    <property type="component" value="Unassembled WGS sequence"/>
</dbReference>
<dbReference type="CDD" id="cd00093">
    <property type="entry name" value="HTH_XRE"/>
    <property type="match status" value="1"/>
</dbReference>